<dbReference type="InterPro" id="IPR025415">
    <property type="entry name" value="DUF4141"/>
</dbReference>
<accession>A0A7I8C4T4</accession>
<feature type="signal peptide" evidence="2">
    <location>
        <begin position="1"/>
        <end position="24"/>
    </location>
</feature>
<dbReference type="Proteomes" id="UP000510888">
    <property type="component" value="Plasmid PPGU16_p2"/>
</dbReference>
<keyword evidence="4" id="KW-1185">Reference proteome</keyword>
<feature type="region of interest" description="Disordered" evidence="1">
    <location>
        <begin position="205"/>
        <end position="229"/>
    </location>
</feature>
<gene>
    <name evidence="3" type="ORF">PPGU16_83050</name>
</gene>
<dbReference type="EMBL" id="AP023177">
    <property type="protein sequence ID" value="BCF95238.1"/>
    <property type="molecule type" value="Genomic_DNA"/>
</dbReference>
<evidence type="ECO:0000256" key="1">
    <source>
        <dbReference type="SAM" id="MobiDB-lite"/>
    </source>
</evidence>
<evidence type="ECO:0000256" key="2">
    <source>
        <dbReference type="SAM" id="SignalP"/>
    </source>
</evidence>
<dbReference type="KEGG" id="plad:PPGU16_83050"/>
<evidence type="ECO:0000313" key="3">
    <source>
        <dbReference type="EMBL" id="BCF95238.1"/>
    </source>
</evidence>
<reference evidence="3 4" key="1">
    <citation type="journal article" date="2020" name="Genes (Basel)">
        <title>Genomic Comparison of Insect Gut Symbionts from Divergent Burkholderia Subclades.</title>
        <authorList>
            <person name="Takeshita K."/>
            <person name="Kikuchi Y."/>
        </authorList>
    </citation>
    <scope>NUCLEOTIDE SEQUENCE [LARGE SCALE GENOMIC DNA]</scope>
    <source>
        <strain evidence="3 4">PGU16</strain>
        <plasmid evidence="3 4">PPGU16_p2</plasmid>
    </source>
</reference>
<sequence>MKTLLTRLALTVGMILCASYAAYAQWVVIDPSNLIQNTITALKAVKTEVYQDTNIAYQYQMMANQILQATNLDPTAMKAQYDQITGDISKYKQLADNATSLYGDLQNGNQWLSHVQTMISRSGKSNAQWFADMGTLYSQRDNQATQLMQTGNNVVQHIQALTKRRQELQSQMSLTPTAQATAELTTHYLDVVSSQMSDMLQMMANKTQKDAQQQSADNADDKARSANAKAFLDQQAAERAAYGY</sequence>
<keyword evidence="2" id="KW-0732">Signal</keyword>
<geneLocation type="plasmid" evidence="3 4">
    <name>PPGU16_p2</name>
</geneLocation>
<proteinExistence type="predicted"/>
<keyword evidence="3" id="KW-0614">Plasmid</keyword>
<dbReference type="RefSeq" id="WP_180727421.1">
    <property type="nucleotide sequence ID" value="NZ_AP023177.1"/>
</dbReference>
<dbReference type="AlphaFoldDB" id="A0A7I8C4T4"/>
<name>A0A7I8C4T4_9BURK</name>
<feature type="chain" id="PRO_5029475328" description="Conjugal transfer protein TrbJ" evidence="2">
    <location>
        <begin position="25"/>
        <end position="244"/>
    </location>
</feature>
<protein>
    <recommendedName>
        <fullName evidence="5">Conjugal transfer protein TrbJ</fullName>
    </recommendedName>
</protein>
<evidence type="ECO:0008006" key="5">
    <source>
        <dbReference type="Google" id="ProtNLM"/>
    </source>
</evidence>
<dbReference type="Pfam" id="PF13605">
    <property type="entry name" value="DUF4141"/>
    <property type="match status" value="1"/>
</dbReference>
<evidence type="ECO:0000313" key="4">
    <source>
        <dbReference type="Proteomes" id="UP000510888"/>
    </source>
</evidence>
<organism evidence="3 4">
    <name type="scientific">Paraburkholderia largidicola</name>
    <dbReference type="NCBI Taxonomy" id="3014751"/>
    <lineage>
        <taxon>Bacteria</taxon>
        <taxon>Pseudomonadati</taxon>
        <taxon>Pseudomonadota</taxon>
        <taxon>Betaproteobacteria</taxon>
        <taxon>Burkholderiales</taxon>
        <taxon>Burkholderiaceae</taxon>
        <taxon>Paraburkholderia</taxon>
    </lineage>
</organism>